<evidence type="ECO:0000256" key="3">
    <source>
        <dbReference type="ARBA" id="ARBA00022842"/>
    </source>
</evidence>
<keyword evidence="2" id="KW-0548">Nucleotidyltransferase</keyword>
<protein>
    <submittedName>
        <fullName evidence="5">Nucleotidyltransferase family protein</fullName>
    </submittedName>
</protein>
<evidence type="ECO:0000313" key="6">
    <source>
        <dbReference type="Proteomes" id="UP001595557"/>
    </source>
</evidence>
<name>A0ABV7IJU7_9RHOB</name>
<dbReference type="PANTHER" id="PTHR43584">
    <property type="entry name" value="NUCLEOTIDYL TRANSFERASE"/>
    <property type="match status" value="1"/>
</dbReference>
<reference evidence="6" key="1">
    <citation type="journal article" date="2019" name="Int. J. Syst. Evol. Microbiol.">
        <title>The Global Catalogue of Microorganisms (GCM) 10K type strain sequencing project: providing services to taxonomists for standard genome sequencing and annotation.</title>
        <authorList>
            <consortium name="The Broad Institute Genomics Platform"/>
            <consortium name="The Broad Institute Genome Sequencing Center for Infectious Disease"/>
            <person name="Wu L."/>
            <person name="Ma J."/>
        </authorList>
    </citation>
    <scope>NUCLEOTIDE SEQUENCE [LARGE SCALE GENOMIC DNA]</scope>
    <source>
        <strain evidence="6">KCTC 52239</strain>
    </source>
</reference>
<keyword evidence="1" id="KW-0808">Transferase</keyword>
<feature type="domain" description="MobA-like NTP transferase" evidence="4">
    <location>
        <begin position="5"/>
        <end position="136"/>
    </location>
</feature>
<sequence>MRPLMIFAAGLGTRMRPLTDTLPKPLIPVGGRTLLDRALDLGHGAGAGPVVVNTHYLGHRIAAHLAGRDVAVSDEAGEILDTGGGLRQALPLLGRGAQEDGGPVMTLNPDVVWTGANPLAALDAAWRDDMDALLMLVPLERAAARQGAGDFSLDGTGRIVRRGDYVYGGAQIIRPDRLGQIPDRVFSLNRLWDLLIAEGRAHGIVHDGGWCDVGYPGAIPVAERMLDA</sequence>
<organism evidence="5 6">
    <name type="scientific">Paracoccus fontiphilus</name>
    <dbReference type="NCBI Taxonomy" id="1815556"/>
    <lineage>
        <taxon>Bacteria</taxon>
        <taxon>Pseudomonadati</taxon>
        <taxon>Pseudomonadota</taxon>
        <taxon>Alphaproteobacteria</taxon>
        <taxon>Rhodobacterales</taxon>
        <taxon>Paracoccaceae</taxon>
        <taxon>Paracoccus</taxon>
    </lineage>
</organism>
<keyword evidence="3" id="KW-0460">Magnesium</keyword>
<dbReference type="RefSeq" id="WP_242690006.1">
    <property type="nucleotide sequence ID" value="NZ_JAFNAW010000009.1"/>
</dbReference>
<dbReference type="Pfam" id="PF12804">
    <property type="entry name" value="NTP_transf_3"/>
    <property type="match status" value="1"/>
</dbReference>
<dbReference type="Gene3D" id="3.90.550.10">
    <property type="entry name" value="Spore Coat Polysaccharide Biosynthesis Protein SpsA, Chain A"/>
    <property type="match status" value="1"/>
</dbReference>
<evidence type="ECO:0000256" key="1">
    <source>
        <dbReference type="ARBA" id="ARBA00022679"/>
    </source>
</evidence>
<proteinExistence type="predicted"/>
<dbReference type="CDD" id="cd06422">
    <property type="entry name" value="NTP_transferase_like_1"/>
    <property type="match status" value="1"/>
</dbReference>
<keyword evidence="6" id="KW-1185">Reference proteome</keyword>
<dbReference type="PANTHER" id="PTHR43584:SF8">
    <property type="entry name" value="N-ACETYLMURAMATE ALPHA-1-PHOSPHATE URIDYLYLTRANSFERASE"/>
    <property type="match status" value="1"/>
</dbReference>
<comment type="caution">
    <text evidence="5">The sequence shown here is derived from an EMBL/GenBank/DDBJ whole genome shotgun (WGS) entry which is preliminary data.</text>
</comment>
<accession>A0ABV7IJU7</accession>
<dbReference type="SUPFAM" id="SSF53448">
    <property type="entry name" value="Nucleotide-diphospho-sugar transferases"/>
    <property type="match status" value="1"/>
</dbReference>
<evidence type="ECO:0000259" key="4">
    <source>
        <dbReference type="Pfam" id="PF12804"/>
    </source>
</evidence>
<dbReference type="InterPro" id="IPR029044">
    <property type="entry name" value="Nucleotide-diphossugar_trans"/>
</dbReference>
<dbReference type="InterPro" id="IPR050065">
    <property type="entry name" value="GlmU-like"/>
</dbReference>
<dbReference type="EMBL" id="JBHRTE010000091">
    <property type="protein sequence ID" value="MFC3170036.1"/>
    <property type="molecule type" value="Genomic_DNA"/>
</dbReference>
<evidence type="ECO:0000313" key="5">
    <source>
        <dbReference type="EMBL" id="MFC3170036.1"/>
    </source>
</evidence>
<evidence type="ECO:0000256" key="2">
    <source>
        <dbReference type="ARBA" id="ARBA00022695"/>
    </source>
</evidence>
<dbReference type="InterPro" id="IPR025877">
    <property type="entry name" value="MobA-like_NTP_Trfase"/>
</dbReference>
<gene>
    <name evidence="5" type="ORF">ACFOD7_18460</name>
</gene>
<dbReference type="Proteomes" id="UP001595557">
    <property type="component" value="Unassembled WGS sequence"/>
</dbReference>